<proteinExistence type="predicted"/>
<evidence type="ECO:0000313" key="2">
    <source>
        <dbReference type="Proteomes" id="UP000204584"/>
    </source>
</evidence>
<sequence>MSDVAVRCVSDADNDVLYVLFGGDTRPDDSGVTVAPLEDAPWIAQATDASGRICMVAVDHASTNCAPGTLPLTTANLHCEYDAEVDILTVHLVDPHDSRHVPEGGCLTDAIGGVIYEVDMNQRLLSIEFLRASAKVCGL</sequence>
<dbReference type="EMBL" id="KC977571">
    <property type="protein sequence ID" value="ATE82122.1"/>
    <property type="molecule type" value="Genomic_DNA"/>
</dbReference>
<dbReference type="InterPro" id="IPR019270">
    <property type="entry name" value="DUF2283"/>
</dbReference>
<name>A0A291ATD5_9VIRU</name>
<protein>
    <submittedName>
        <fullName evidence="1">Uncharacterized protein</fullName>
    </submittedName>
</protein>
<dbReference type="KEGG" id="vg:34568103"/>
<keyword evidence="2" id="KW-1185">Reference proteome</keyword>
<dbReference type="GeneID" id="34568103"/>
<organism evidence="1 2">
    <name type="scientific">Pandoravirus salinus</name>
    <dbReference type="NCBI Taxonomy" id="1349410"/>
    <lineage>
        <taxon>Viruses</taxon>
        <taxon>Pandoravirus</taxon>
    </lineage>
</organism>
<reference evidence="1 2" key="1">
    <citation type="journal article" date="2013" name="Science">
        <title>Pandoraviruses: amoeba viruses with genomes up to 2.5 Mb reaching that of parasitic eukaryotes.</title>
        <authorList>
            <person name="Philippe N."/>
            <person name="Legendre M."/>
            <person name="Doutre G."/>
            <person name="Coute Y."/>
            <person name="Poirot O."/>
            <person name="Lescot M."/>
            <person name="Arslan D."/>
            <person name="Seltzer V."/>
            <person name="Bertaux L."/>
            <person name="Bruley C."/>
            <person name="Garin J."/>
            <person name="Claverie J.M."/>
            <person name="Abergel C."/>
        </authorList>
    </citation>
    <scope>NUCLEOTIDE SEQUENCE [LARGE SCALE GENOMIC DNA]</scope>
</reference>
<evidence type="ECO:0000313" key="1">
    <source>
        <dbReference type="EMBL" id="ATE82122.1"/>
    </source>
</evidence>
<accession>A0A291ATD5</accession>
<gene>
    <name evidence="1" type="ORF">psal_cds_129</name>
</gene>
<dbReference type="Pfam" id="PF10049">
    <property type="entry name" value="DUF2283"/>
    <property type="match status" value="1"/>
</dbReference>
<dbReference type="Proteomes" id="UP000204584">
    <property type="component" value="Segment"/>
</dbReference>
<dbReference type="RefSeq" id="YP_009429961.1">
    <property type="nucleotide sequence ID" value="NC_022098.1"/>
</dbReference>